<reference evidence="2" key="1">
    <citation type="journal article" date="2015" name="Nature">
        <title>Complex archaea that bridge the gap between prokaryotes and eukaryotes.</title>
        <authorList>
            <person name="Spang A."/>
            <person name="Saw J.H."/>
            <person name="Jorgensen S.L."/>
            <person name="Zaremba-Niedzwiedzka K."/>
            <person name="Martijn J."/>
            <person name="Lind A.E."/>
            <person name="van Eijk R."/>
            <person name="Schleper C."/>
            <person name="Guy L."/>
            <person name="Ettema T.J."/>
        </authorList>
    </citation>
    <scope>NUCLEOTIDE SEQUENCE</scope>
</reference>
<comment type="caution">
    <text evidence="2">The sequence shown here is derived from an EMBL/GenBank/DDBJ whole genome shotgun (WGS) entry which is preliminary data.</text>
</comment>
<keyword evidence="1" id="KW-0472">Membrane</keyword>
<feature type="transmembrane region" description="Helical" evidence="1">
    <location>
        <begin position="37"/>
        <end position="56"/>
    </location>
</feature>
<dbReference type="Pfam" id="PF14256">
    <property type="entry name" value="YwiC"/>
    <property type="match status" value="1"/>
</dbReference>
<keyword evidence="1" id="KW-1133">Transmembrane helix</keyword>
<feature type="transmembrane region" description="Helical" evidence="1">
    <location>
        <begin position="101"/>
        <end position="119"/>
    </location>
</feature>
<feature type="transmembrane region" description="Helical" evidence="1">
    <location>
        <begin position="154"/>
        <end position="173"/>
    </location>
</feature>
<evidence type="ECO:0000313" key="2">
    <source>
        <dbReference type="EMBL" id="KKK60755.1"/>
    </source>
</evidence>
<sequence length="270" mass="30723">MSLKTLIPKEHGAWAILILPYFIGVTVGGGISGRGILGFFGLLLLFLSRQPLHLILKKYFSEVRLQKIKRGELWKAFLLFFGVGFGIFLWLIFRYRLGDLIIIGLIALFLFLLHTYLALYRKERTLIGEVLGVALLTISALVGVVLSGGKLSRGTFILWLLNAFYFAGSIFYIKMRKKAARTRKRILSFPFNINLVKECLAYIVFLIIILVLLVFTKSVPVLVPLAFVPMVVHTLWSIIVLRPKFEIMKQGLVQTSLSLIFCVLIIIFWK</sequence>
<proteinExistence type="predicted"/>
<dbReference type="AlphaFoldDB" id="A0A0F8XI56"/>
<feature type="transmembrane region" description="Helical" evidence="1">
    <location>
        <begin position="76"/>
        <end position="95"/>
    </location>
</feature>
<accession>A0A0F8XI56</accession>
<feature type="transmembrane region" description="Helical" evidence="1">
    <location>
        <begin position="221"/>
        <end position="239"/>
    </location>
</feature>
<dbReference type="InterPro" id="IPR025576">
    <property type="entry name" value="YwiC"/>
</dbReference>
<evidence type="ECO:0008006" key="3">
    <source>
        <dbReference type="Google" id="ProtNLM"/>
    </source>
</evidence>
<dbReference type="EMBL" id="LAZR01062809">
    <property type="protein sequence ID" value="KKK60755.1"/>
    <property type="molecule type" value="Genomic_DNA"/>
</dbReference>
<feature type="transmembrane region" description="Helical" evidence="1">
    <location>
        <begin position="12"/>
        <end position="31"/>
    </location>
</feature>
<evidence type="ECO:0000256" key="1">
    <source>
        <dbReference type="SAM" id="Phobius"/>
    </source>
</evidence>
<feature type="transmembrane region" description="Helical" evidence="1">
    <location>
        <begin position="251"/>
        <end position="269"/>
    </location>
</feature>
<keyword evidence="1" id="KW-0812">Transmembrane</keyword>
<organism evidence="2">
    <name type="scientific">marine sediment metagenome</name>
    <dbReference type="NCBI Taxonomy" id="412755"/>
    <lineage>
        <taxon>unclassified sequences</taxon>
        <taxon>metagenomes</taxon>
        <taxon>ecological metagenomes</taxon>
    </lineage>
</organism>
<gene>
    <name evidence="2" type="ORF">LCGC14_3021190</name>
</gene>
<protein>
    <recommendedName>
        <fullName evidence="3">Prenyltransferase</fullName>
    </recommendedName>
</protein>
<feature type="transmembrane region" description="Helical" evidence="1">
    <location>
        <begin position="194"/>
        <end position="215"/>
    </location>
</feature>
<feature type="transmembrane region" description="Helical" evidence="1">
    <location>
        <begin position="126"/>
        <end position="148"/>
    </location>
</feature>
<name>A0A0F8XI56_9ZZZZ</name>